<comment type="caution">
    <text evidence="2">The sequence shown here is derived from an EMBL/GenBank/DDBJ whole genome shotgun (WGS) entry which is preliminary data.</text>
</comment>
<dbReference type="AlphaFoldDB" id="W9C7J6"/>
<dbReference type="Proteomes" id="UP000019487">
    <property type="component" value="Unassembled WGS sequence"/>
</dbReference>
<evidence type="ECO:0000256" key="1">
    <source>
        <dbReference type="SAM" id="MobiDB-lite"/>
    </source>
</evidence>
<organism evidence="2 3">
    <name type="scientific">Sclerotinia borealis (strain F-4128)</name>
    <dbReference type="NCBI Taxonomy" id="1432307"/>
    <lineage>
        <taxon>Eukaryota</taxon>
        <taxon>Fungi</taxon>
        <taxon>Dikarya</taxon>
        <taxon>Ascomycota</taxon>
        <taxon>Pezizomycotina</taxon>
        <taxon>Leotiomycetes</taxon>
        <taxon>Helotiales</taxon>
        <taxon>Sclerotiniaceae</taxon>
        <taxon>Sclerotinia</taxon>
    </lineage>
</organism>
<proteinExistence type="predicted"/>
<dbReference type="HOGENOM" id="CLU_776497_0_0_1"/>
<feature type="compositionally biased region" description="Polar residues" evidence="1">
    <location>
        <begin position="25"/>
        <end position="35"/>
    </location>
</feature>
<gene>
    <name evidence="2" type="ORF">SBOR_8779</name>
</gene>
<keyword evidence="3" id="KW-1185">Reference proteome</keyword>
<dbReference type="OrthoDB" id="3551055at2759"/>
<name>W9C7J6_SCLBF</name>
<dbReference type="EMBL" id="AYSA01000572">
    <property type="protein sequence ID" value="ESZ90834.1"/>
    <property type="molecule type" value="Genomic_DNA"/>
</dbReference>
<sequence length="357" mass="40928">MADGSFKNKVTGLKDLPGSDIEAFEQSTKPISEPSTPFDDGKEPSDWLIDFDNPIILTPTLQAGRQWKTHIEGASTVQAPMFPYFVEHPEAALRCREGDLVELERAIATRIEEVEAREFAMVARENILQLSWAELYSTLERQKADLTARESAVDERKSKVEVRETIVADLEKKVKIDAANLNERTHAFELLEESTESAAINTKEILKERQDRLDERKQLAVLDRIRVKRHVMNVASREYEVRKAEDSLRRSEDVIKLDAAAVESRKIAVKADEATLLAKQEASKGTFKALKYTHNAAVRKEKESNERFVKHLREQEELTNTAVVNRELDVLEREQCFEALETTLKLEREFIHTRNRD</sequence>
<protein>
    <submittedName>
        <fullName evidence="2">Uncharacterized protein</fullName>
    </submittedName>
</protein>
<evidence type="ECO:0000313" key="3">
    <source>
        <dbReference type="Proteomes" id="UP000019487"/>
    </source>
</evidence>
<feature type="region of interest" description="Disordered" evidence="1">
    <location>
        <begin position="1"/>
        <end position="44"/>
    </location>
</feature>
<reference evidence="2 3" key="1">
    <citation type="journal article" date="2014" name="Genome Announc.">
        <title>Draft genome sequence of Sclerotinia borealis, a psychrophilic plant pathogenic fungus.</title>
        <authorList>
            <person name="Mardanov A.V."/>
            <person name="Beletsky A.V."/>
            <person name="Kadnikov V.V."/>
            <person name="Ignatov A.N."/>
            <person name="Ravin N.V."/>
        </authorList>
    </citation>
    <scope>NUCLEOTIDE SEQUENCE [LARGE SCALE GENOMIC DNA]</scope>
    <source>
        <strain evidence="3">F-4157</strain>
    </source>
</reference>
<accession>W9C7J6</accession>
<evidence type="ECO:0000313" key="2">
    <source>
        <dbReference type="EMBL" id="ESZ90834.1"/>
    </source>
</evidence>